<reference evidence="8" key="1">
    <citation type="submission" date="2021-10" db="EMBL/GenBank/DDBJ databases">
        <authorList>
            <person name="Piombo E."/>
        </authorList>
    </citation>
    <scope>NUCLEOTIDE SEQUENCE</scope>
</reference>
<feature type="chain" id="PRO_5040367962" description="Glucosidase 2 subunit beta" evidence="6">
    <location>
        <begin position="20"/>
        <end position="564"/>
    </location>
</feature>
<evidence type="ECO:0000259" key="7">
    <source>
        <dbReference type="PROSITE" id="PS51914"/>
    </source>
</evidence>
<dbReference type="EMBL" id="CABFNQ020000764">
    <property type="protein sequence ID" value="CAH0041681.1"/>
    <property type="molecule type" value="Genomic_DNA"/>
</dbReference>
<feature type="coiled-coil region" evidence="5">
    <location>
        <begin position="162"/>
        <end position="221"/>
    </location>
</feature>
<dbReference type="InterPro" id="IPR039794">
    <property type="entry name" value="Gtb1-like"/>
</dbReference>
<evidence type="ECO:0000256" key="1">
    <source>
        <dbReference type="ARBA" id="ARBA00022387"/>
    </source>
</evidence>
<evidence type="ECO:0000256" key="4">
    <source>
        <dbReference type="ARBA" id="ARBA00023157"/>
    </source>
</evidence>
<protein>
    <recommendedName>
        <fullName evidence="1">Glucosidase 2 subunit beta</fullName>
    </recommendedName>
</protein>
<evidence type="ECO:0000313" key="8">
    <source>
        <dbReference type="EMBL" id="CAH0041681.1"/>
    </source>
</evidence>
<feature type="domain" description="MRH" evidence="7">
    <location>
        <begin position="438"/>
        <end position="552"/>
    </location>
</feature>
<dbReference type="GO" id="GO:0017177">
    <property type="term" value="C:glucosidase II complex"/>
    <property type="evidence" value="ECO:0007669"/>
    <property type="project" value="TreeGrafter"/>
</dbReference>
<sequence length="564" mass="62739">MRPNSSLALLNAIYSFTLAAAGSLPRGVSPEFASHYQNKDQFTCITNAAIKLSLSQVNDGTCDCPDGSDEPGTAACASIDPLSPEQPLPGSASSTTNTSNVLPGFWCENKGHIGSYVPFSYVNDGVCDYDLCCDGTEEFGHKGGVKCANKCSQIGKEHRRLAAEKRAKMERADKKRQTMLSEAQELRRRIESQVEGLRGDVAALEARKEELVRKHQEVETEEKSKVVRGEKTGSGGKLGVLVGVAKARVEELRDTLDKVVGQRDDLRIKVEELETILRKFKEEYNPNFNDEGVKAAVKAFEDYAARESAAGSEDITEEDIDSVLAEDTETNGVNWKEFEELKQVGDTDILYNIEAYLPPFLRSFIQSKLEGLRVWLIQNGMLADNHEPGTESALVKAAREAVEAAERDLNNKRKDLEREEGDLSKEYGPSDIFRALKDKCVSVDSGEYTYELCWLSKTSQKSKKGHGHTGMGNFNRIDWEEADDEERLDGRSLGKGKRMVLRYDDGQQCWNGPKRRTDVWLACAETEELWRVSESEKCVYKMEVGTPAACEPAEKKEPSGKDEL</sequence>
<dbReference type="AlphaFoldDB" id="A0A9N9W1C0"/>
<dbReference type="InterPro" id="IPR009011">
    <property type="entry name" value="Man6P_isomerase_rcpt-bd_dom_sf"/>
</dbReference>
<dbReference type="InterPro" id="IPR028146">
    <property type="entry name" value="PRKCSH_N"/>
</dbReference>
<gene>
    <name evidence="8" type="ORF">CRHIZ90672A_00012223</name>
</gene>
<evidence type="ECO:0000256" key="2">
    <source>
        <dbReference type="ARBA" id="ARBA00022729"/>
    </source>
</evidence>
<keyword evidence="2 6" id="KW-0732">Signal</keyword>
<dbReference type="Pfam" id="PF12999">
    <property type="entry name" value="PRKCSH-like"/>
    <property type="match status" value="2"/>
</dbReference>
<accession>A0A9N9W1C0</accession>
<dbReference type="PROSITE" id="PS51914">
    <property type="entry name" value="MRH"/>
    <property type="match status" value="1"/>
</dbReference>
<keyword evidence="3" id="KW-0256">Endoplasmic reticulum</keyword>
<dbReference type="GO" id="GO:0006491">
    <property type="term" value="P:N-glycan processing"/>
    <property type="evidence" value="ECO:0007669"/>
    <property type="project" value="TreeGrafter"/>
</dbReference>
<dbReference type="Pfam" id="PF13015">
    <property type="entry name" value="PRKCSH_1"/>
    <property type="match status" value="1"/>
</dbReference>
<dbReference type="Gene3D" id="4.10.400.10">
    <property type="entry name" value="Low-density Lipoprotein Receptor"/>
    <property type="match status" value="1"/>
</dbReference>
<evidence type="ECO:0000256" key="6">
    <source>
        <dbReference type="SAM" id="SignalP"/>
    </source>
</evidence>
<dbReference type="SUPFAM" id="SSF50911">
    <property type="entry name" value="Mannose 6-phosphate receptor domain"/>
    <property type="match status" value="1"/>
</dbReference>
<dbReference type="InterPro" id="IPR036055">
    <property type="entry name" value="LDL_receptor-like_sf"/>
</dbReference>
<dbReference type="Gene3D" id="2.70.130.10">
    <property type="entry name" value="Mannose-6-phosphate receptor binding domain"/>
    <property type="match status" value="1"/>
</dbReference>
<feature type="signal peptide" evidence="6">
    <location>
        <begin position="1"/>
        <end position="19"/>
    </location>
</feature>
<dbReference type="InterPro" id="IPR036607">
    <property type="entry name" value="PRKCSH"/>
</dbReference>
<keyword evidence="4" id="KW-1015">Disulfide bond</keyword>
<feature type="coiled-coil region" evidence="5">
    <location>
        <begin position="395"/>
        <end position="426"/>
    </location>
</feature>
<evidence type="ECO:0000313" key="9">
    <source>
        <dbReference type="Proteomes" id="UP000696573"/>
    </source>
</evidence>
<proteinExistence type="predicted"/>
<comment type="caution">
    <text evidence="8">The sequence shown here is derived from an EMBL/GenBank/DDBJ whole genome shotgun (WGS) entry which is preliminary data.</text>
</comment>
<evidence type="ECO:0000256" key="5">
    <source>
        <dbReference type="SAM" id="Coils"/>
    </source>
</evidence>
<keyword evidence="9" id="KW-1185">Reference proteome</keyword>
<evidence type="ECO:0000256" key="3">
    <source>
        <dbReference type="ARBA" id="ARBA00022824"/>
    </source>
</evidence>
<feature type="coiled-coil region" evidence="5">
    <location>
        <begin position="249"/>
        <end position="283"/>
    </location>
</feature>
<dbReference type="Proteomes" id="UP000696573">
    <property type="component" value="Unassembled WGS sequence"/>
</dbReference>
<organism evidence="8 9">
    <name type="scientific">Clonostachys rhizophaga</name>
    <dbReference type="NCBI Taxonomy" id="160324"/>
    <lineage>
        <taxon>Eukaryota</taxon>
        <taxon>Fungi</taxon>
        <taxon>Dikarya</taxon>
        <taxon>Ascomycota</taxon>
        <taxon>Pezizomycotina</taxon>
        <taxon>Sordariomycetes</taxon>
        <taxon>Hypocreomycetidae</taxon>
        <taxon>Hypocreales</taxon>
        <taxon>Bionectriaceae</taxon>
        <taxon>Clonostachys</taxon>
    </lineage>
</organism>
<dbReference type="PANTHER" id="PTHR12630">
    <property type="entry name" value="N-LINKED OLIGOSACCHARIDE PROCESSING"/>
    <property type="match status" value="1"/>
</dbReference>
<keyword evidence="5" id="KW-0175">Coiled coil</keyword>
<dbReference type="InterPro" id="IPR044865">
    <property type="entry name" value="MRH_dom"/>
</dbReference>
<dbReference type="OrthoDB" id="28322at2759"/>
<dbReference type="SUPFAM" id="SSF57424">
    <property type="entry name" value="LDL receptor-like module"/>
    <property type="match status" value="1"/>
</dbReference>
<dbReference type="PANTHER" id="PTHR12630:SF1">
    <property type="entry name" value="GLUCOSIDASE 2 SUBUNIT BETA"/>
    <property type="match status" value="1"/>
</dbReference>
<name>A0A9N9W1C0_9HYPO</name>